<evidence type="ECO:0000256" key="1">
    <source>
        <dbReference type="SAM" id="MobiDB-lite"/>
    </source>
</evidence>
<feature type="region of interest" description="Disordered" evidence="1">
    <location>
        <begin position="327"/>
        <end position="374"/>
    </location>
</feature>
<keyword evidence="2" id="KW-1133">Transmembrane helix</keyword>
<dbReference type="AlphaFoldDB" id="A0A2A9PD48"/>
<reference evidence="3 4" key="1">
    <citation type="journal article" date="2015" name="BMC Genomics">
        <title>Gene expression during zombie ant biting behavior reflects the complexity underlying fungal parasitic behavioral manipulation.</title>
        <authorList>
            <person name="de Bekker C."/>
            <person name="Ohm R.A."/>
            <person name="Loreto R.G."/>
            <person name="Sebastian A."/>
            <person name="Albert I."/>
            <person name="Merrow M."/>
            <person name="Brachmann A."/>
            <person name="Hughes D.P."/>
        </authorList>
    </citation>
    <scope>NUCLEOTIDE SEQUENCE [LARGE SCALE GENOMIC DNA]</scope>
    <source>
        <strain evidence="3 4">SC16a</strain>
    </source>
</reference>
<dbReference type="GO" id="GO:0051285">
    <property type="term" value="C:cell cortex of cell tip"/>
    <property type="evidence" value="ECO:0007669"/>
    <property type="project" value="TreeGrafter"/>
</dbReference>
<protein>
    <recommendedName>
        <fullName evidence="5">SUR7 protein</fullName>
    </recommendedName>
</protein>
<feature type="region of interest" description="Disordered" evidence="1">
    <location>
        <begin position="303"/>
        <end position="322"/>
    </location>
</feature>
<feature type="transmembrane region" description="Helical" evidence="2">
    <location>
        <begin position="267"/>
        <end position="289"/>
    </location>
</feature>
<name>A0A2A9PD48_OPHUN</name>
<dbReference type="PANTHER" id="PTHR28019">
    <property type="entry name" value="CELL MEMBRANE PROTEIN YLR413W-RELATED"/>
    <property type="match status" value="1"/>
</dbReference>
<feature type="compositionally biased region" description="Low complexity" evidence="1">
    <location>
        <begin position="341"/>
        <end position="359"/>
    </location>
</feature>
<dbReference type="PANTHER" id="PTHR28019:SF3">
    <property type="entry name" value="INTEGRAL MEMBRANE PROTEIN (AFU_ORTHOLOGUE AFUA_6G07470)"/>
    <property type="match status" value="1"/>
</dbReference>
<organism evidence="3 4">
    <name type="scientific">Ophiocordyceps unilateralis</name>
    <name type="common">Zombie-ant fungus</name>
    <name type="synonym">Torrubia unilateralis</name>
    <dbReference type="NCBI Taxonomy" id="268505"/>
    <lineage>
        <taxon>Eukaryota</taxon>
        <taxon>Fungi</taxon>
        <taxon>Dikarya</taxon>
        <taxon>Ascomycota</taxon>
        <taxon>Pezizomycotina</taxon>
        <taxon>Sordariomycetes</taxon>
        <taxon>Hypocreomycetidae</taxon>
        <taxon>Hypocreales</taxon>
        <taxon>Ophiocordycipitaceae</taxon>
        <taxon>Ophiocordyceps</taxon>
    </lineage>
</organism>
<dbReference type="GO" id="GO:0031505">
    <property type="term" value="P:fungal-type cell wall organization"/>
    <property type="evidence" value="ECO:0007669"/>
    <property type="project" value="TreeGrafter"/>
</dbReference>
<dbReference type="Pfam" id="PF06687">
    <property type="entry name" value="SUR7"/>
    <property type="match status" value="1"/>
</dbReference>
<dbReference type="InterPro" id="IPR052413">
    <property type="entry name" value="SUR7_domain"/>
</dbReference>
<dbReference type="GO" id="GO:0005886">
    <property type="term" value="C:plasma membrane"/>
    <property type="evidence" value="ECO:0007669"/>
    <property type="project" value="InterPro"/>
</dbReference>
<evidence type="ECO:0000313" key="3">
    <source>
        <dbReference type="EMBL" id="PFH59134.1"/>
    </source>
</evidence>
<gene>
    <name evidence="3" type="ORF">XA68_12774</name>
</gene>
<evidence type="ECO:0008006" key="5">
    <source>
        <dbReference type="Google" id="ProtNLM"/>
    </source>
</evidence>
<evidence type="ECO:0000313" key="4">
    <source>
        <dbReference type="Proteomes" id="UP000037136"/>
    </source>
</evidence>
<accession>A0A2A9PD48</accession>
<keyword evidence="4" id="KW-1185">Reference proteome</keyword>
<proteinExistence type="predicted"/>
<feature type="transmembrane region" description="Helical" evidence="2">
    <location>
        <begin position="192"/>
        <end position="213"/>
    </location>
</feature>
<dbReference type="InterPro" id="IPR009571">
    <property type="entry name" value="SUR7/Rim9-like_fungi"/>
</dbReference>
<keyword evidence="2" id="KW-0472">Membrane</keyword>
<dbReference type="Proteomes" id="UP000037136">
    <property type="component" value="Unassembled WGS sequence"/>
</dbReference>
<reference evidence="3 4" key="2">
    <citation type="journal article" date="2017" name="Sci. Rep.">
        <title>Ant-infecting Ophiocordyceps genomes reveal a high diversity of potential behavioral manipulation genes and a possible major role for enterotoxins.</title>
        <authorList>
            <person name="de Bekker C."/>
            <person name="Ohm R.A."/>
            <person name="Evans H.C."/>
            <person name="Brachmann A."/>
            <person name="Hughes D.P."/>
        </authorList>
    </citation>
    <scope>NUCLEOTIDE SEQUENCE [LARGE SCALE GENOMIC DNA]</scope>
    <source>
        <strain evidence="3 4">SC16a</strain>
    </source>
</reference>
<dbReference type="EMBL" id="LAZP02000224">
    <property type="protein sequence ID" value="PFH59134.1"/>
    <property type="molecule type" value="Genomic_DNA"/>
</dbReference>
<comment type="caution">
    <text evidence="3">The sequence shown here is derived from an EMBL/GenBank/DDBJ whole genome shotgun (WGS) entry which is preliminary data.</text>
</comment>
<feature type="transmembrane region" description="Helical" evidence="2">
    <location>
        <begin position="220"/>
        <end position="247"/>
    </location>
</feature>
<keyword evidence="2" id="KW-0812">Transmembrane</keyword>
<dbReference type="OrthoDB" id="4480814at2759"/>
<sequence>MAVGRFVCVAVPLVLTVAAIIAALVATLSGVTHQSLPLFSVNASGLSFNPANLVDLANSLHTRQLPKELADKLPPGLADKIPPELANKIPPELADKITPEVADKIPQVLANNVTAGTLGIVDVMDVSLWGFCSVARDGTRECTKAQFDWASHSLNESLIDSLTAAAGLSIRLPDEVRSALQAFRTISKWTEVAFVVSLVALGIELLVGIFAGCSRVASCLTWVVASIAAVLVGIAAGLATATATIVVGTVDTSGRNLGLDATVGKRFLAAAWIAFAFAAAAALFWLFTICCCKPEHRSRAGFQSVNRNRESDGEKLIPGGKGYAPVGNPYSGEHESSGALPQGQPGQPYSQYPPRYPSGTARPDMAYEPYSHRV</sequence>
<evidence type="ECO:0000256" key="2">
    <source>
        <dbReference type="SAM" id="Phobius"/>
    </source>
</evidence>